<proteinExistence type="predicted"/>
<name>A0A498R3D0_9FIRM</name>
<dbReference type="OrthoDB" id="2623608at2"/>
<evidence type="ECO:0000313" key="2">
    <source>
        <dbReference type="Proteomes" id="UP000277811"/>
    </source>
</evidence>
<reference evidence="1 2" key="1">
    <citation type="submission" date="2018-06" db="EMBL/GenBank/DDBJ databases">
        <authorList>
            <person name="Strepis N."/>
        </authorList>
    </citation>
    <scope>NUCLEOTIDE SEQUENCE [LARGE SCALE GENOMIC DNA]</scope>
    <source>
        <strain evidence="1">LUCI</strain>
    </source>
</reference>
<dbReference type="EMBL" id="UPPP01000058">
    <property type="protein sequence ID" value="VBB05689.1"/>
    <property type="molecule type" value="Genomic_DNA"/>
</dbReference>
<dbReference type="Proteomes" id="UP000277811">
    <property type="component" value="Unassembled WGS sequence"/>
</dbReference>
<dbReference type="AlphaFoldDB" id="A0A498R3D0"/>
<sequence>MDAMPFVRKIVNSDVLAGIIDIPEALKNRKVEVLVFSLDDNNTTVSQIEKTKKAKGSLAKYKNTALIEKESAVWAEAVTEKNGHSSSEKV</sequence>
<organism evidence="1 2">
    <name type="scientific">Lucifera butyrica</name>
    <dbReference type="NCBI Taxonomy" id="1351585"/>
    <lineage>
        <taxon>Bacteria</taxon>
        <taxon>Bacillati</taxon>
        <taxon>Bacillota</taxon>
        <taxon>Negativicutes</taxon>
        <taxon>Veillonellales</taxon>
        <taxon>Veillonellaceae</taxon>
        <taxon>Lucifera</taxon>
    </lineage>
</organism>
<evidence type="ECO:0000313" key="1">
    <source>
        <dbReference type="EMBL" id="VBB05689.1"/>
    </source>
</evidence>
<gene>
    <name evidence="1" type="ORF">LUCI_0900</name>
</gene>
<protein>
    <submittedName>
        <fullName evidence="1">Uncharacterized protein</fullName>
    </submittedName>
</protein>
<keyword evidence="2" id="KW-1185">Reference proteome</keyword>
<accession>A0A498R3D0</accession>